<sequence>MSLIVLKPHQVLLAEQQQRNSATAKKQTENSAQLKPENKSLLAYSIALWIENSGFSKALKHLISEAQIQCYALVVLKPECCNQSCPWIRMMIRRLGHLIWRMYSPSIWSSGTLTVGVICLFHIIDCCFLIICVSLSGRQKLFGAYEDLLELGESGDGLKIDPCRNSVASFLLGPPCSSFTSIGLVVGSYDDLLLNARTHGVVLVPGNEVLDKENPILGKSKQKLVETAEDGGAEYKKASKKKKGFAPDENENHPVEEVAVEELKRRKTGGLEEMKVVEQQITLPGANGLAEPQNFSVKKIDESINGNINENKLEKSSQPKSGRRQQNSSAEDSAGNGYGAKAQEIFGQVNGRTLHKDKAPVDTMIDGMVEDSKTKMTKENDKLGAGDKVDTYEKVEYVEKVNVVVRD</sequence>
<dbReference type="EMBL" id="JBFOLJ010000010">
    <property type="protein sequence ID" value="KAL2503196.1"/>
    <property type="molecule type" value="Genomic_DNA"/>
</dbReference>
<reference evidence="3" key="1">
    <citation type="submission" date="2024-07" db="EMBL/GenBank/DDBJ databases">
        <title>Two chromosome-level genome assemblies of Korean endemic species Abeliophyllum distichum and Forsythia ovata (Oleaceae).</title>
        <authorList>
            <person name="Jang H."/>
        </authorList>
    </citation>
    <scope>NUCLEOTIDE SEQUENCE [LARGE SCALE GENOMIC DNA]</scope>
</reference>
<evidence type="ECO:0000313" key="2">
    <source>
        <dbReference type="EMBL" id="KAL2503196.1"/>
    </source>
</evidence>
<dbReference type="AlphaFoldDB" id="A0ABD1SR42"/>
<feature type="compositionally biased region" description="Polar residues" evidence="1">
    <location>
        <begin position="318"/>
        <end position="331"/>
    </location>
</feature>
<evidence type="ECO:0000256" key="1">
    <source>
        <dbReference type="SAM" id="MobiDB-lite"/>
    </source>
</evidence>
<keyword evidence="3" id="KW-1185">Reference proteome</keyword>
<feature type="region of interest" description="Disordered" evidence="1">
    <location>
        <begin position="306"/>
        <end position="384"/>
    </location>
</feature>
<dbReference type="Proteomes" id="UP001604277">
    <property type="component" value="Unassembled WGS sequence"/>
</dbReference>
<comment type="caution">
    <text evidence="2">The sequence shown here is derived from an EMBL/GenBank/DDBJ whole genome shotgun (WGS) entry which is preliminary data.</text>
</comment>
<proteinExistence type="predicted"/>
<evidence type="ECO:0000313" key="3">
    <source>
        <dbReference type="Proteomes" id="UP001604277"/>
    </source>
</evidence>
<accession>A0ABD1SR42</accession>
<gene>
    <name evidence="2" type="ORF">Fot_37044</name>
</gene>
<name>A0ABD1SR42_9LAMI</name>
<feature type="compositionally biased region" description="Basic and acidic residues" evidence="1">
    <location>
        <begin position="370"/>
        <end position="384"/>
    </location>
</feature>
<organism evidence="2 3">
    <name type="scientific">Forsythia ovata</name>
    <dbReference type="NCBI Taxonomy" id="205694"/>
    <lineage>
        <taxon>Eukaryota</taxon>
        <taxon>Viridiplantae</taxon>
        <taxon>Streptophyta</taxon>
        <taxon>Embryophyta</taxon>
        <taxon>Tracheophyta</taxon>
        <taxon>Spermatophyta</taxon>
        <taxon>Magnoliopsida</taxon>
        <taxon>eudicotyledons</taxon>
        <taxon>Gunneridae</taxon>
        <taxon>Pentapetalae</taxon>
        <taxon>asterids</taxon>
        <taxon>lamiids</taxon>
        <taxon>Lamiales</taxon>
        <taxon>Oleaceae</taxon>
        <taxon>Forsythieae</taxon>
        <taxon>Forsythia</taxon>
    </lineage>
</organism>
<protein>
    <submittedName>
        <fullName evidence="2">LisH domain-containing protein</fullName>
    </submittedName>
</protein>